<feature type="chain" id="PRO_5044214897" evidence="1">
    <location>
        <begin position="17"/>
        <end position="467"/>
    </location>
</feature>
<dbReference type="PANTHER" id="PTHR47791">
    <property type="entry name" value="MEIOTICALLY UP-REGULATED GENE 191 PROTEIN"/>
    <property type="match status" value="1"/>
</dbReference>
<gene>
    <name evidence="2" type="ORF">AB1Y20_003005</name>
</gene>
<evidence type="ECO:0000313" key="2">
    <source>
        <dbReference type="EMBL" id="KAL1518718.1"/>
    </source>
</evidence>
<proteinExistence type="predicted"/>
<feature type="signal peptide" evidence="1">
    <location>
        <begin position="1"/>
        <end position="16"/>
    </location>
</feature>
<dbReference type="GO" id="GO:0005975">
    <property type="term" value="P:carbohydrate metabolic process"/>
    <property type="evidence" value="ECO:0007669"/>
    <property type="project" value="InterPro"/>
</dbReference>
<dbReference type="SUPFAM" id="SSF48208">
    <property type="entry name" value="Six-hairpin glycosidases"/>
    <property type="match status" value="1"/>
</dbReference>
<sequence length="467" mass="50822">MLAPLLLLLASPHELSLPPPPTPPSSDAALQAAHARLHAAWAGLHAYFYDEGGFWKCCGQTGGSGGAAPFDCRCEPSSPFCTHCFRWWMAVGAQSLVSASALTNLTNATDAVLREIYAHSPYTSRFQPSWAYIDDYLWYVLLWLDVSRWSGRPPLTDFTEEAAATFDQMYAWGADEPCGGIVWLYPDADPQKNAVTVLEAVQASAQLALRLAGRPRDARGEKYRARAVRLWAWFEQVQLLDGAGLVQDHVSGAAHGARHCCNRTAAPVCLPRNTTRWSYNQGLALGAAADLFALTKDERFLRTGARVLEAVLSRMTRTGGATGGRVLTETVPLTVTSAACDETHDPSAPAGGDLYSFKAVFMQQLPRFLEAAAHMLEAPLREAAVRLVSDSADEAWATRAVPPFSPSDVCNEFRHPPLAPGGPPKFTWDWGPAPSGLTCMDARTQFSAFSLFVADLRIKVQAKNQGW</sequence>
<dbReference type="AlphaFoldDB" id="A0AB34JB59"/>
<dbReference type="InterPro" id="IPR005198">
    <property type="entry name" value="Glyco_hydro_76"/>
</dbReference>
<dbReference type="Pfam" id="PF03663">
    <property type="entry name" value="Glyco_hydro_76"/>
    <property type="match status" value="1"/>
</dbReference>
<evidence type="ECO:0000313" key="3">
    <source>
        <dbReference type="Proteomes" id="UP001515480"/>
    </source>
</evidence>
<dbReference type="Gene3D" id="1.50.10.20">
    <property type="match status" value="1"/>
</dbReference>
<comment type="caution">
    <text evidence="2">The sequence shown here is derived from an EMBL/GenBank/DDBJ whole genome shotgun (WGS) entry which is preliminary data.</text>
</comment>
<dbReference type="PANTHER" id="PTHR47791:SF3">
    <property type="entry name" value="MEIOTICALLY UP-REGULATED GENE 191 PROTEIN"/>
    <property type="match status" value="1"/>
</dbReference>
<dbReference type="Proteomes" id="UP001515480">
    <property type="component" value="Unassembled WGS sequence"/>
</dbReference>
<dbReference type="InterPro" id="IPR053169">
    <property type="entry name" value="MUG_Protein"/>
</dbReference>
<reference evidence="2 3" key="1">
    <citation type="journal article" date="2024" name="Science">
        <title>Giant polyketide synthase enzymes in the biosynthesis of giant marine polyether toxins.</title>
        <authorList>
            <person name="Fallon T.R."/>
            <person name="Shende V.V."/>
            <person name="Wierzbicki I.H."/>
            <person name="Pendleton A.L."/>
            <person name="Watervoot N.F."/>
            <person name="Auber R.P."/>
            <person name="Gonzalez D.J."/>
            <person name="Wisecaver J.H."/>
            <person name="Moore B.S."/>
        </authorList>
    </citation>
    <scope>NUCLEOTIDE SEQUENCE [LARGE SCALE GENOMIC DNA]</scope>
    <source>
        <strain evidence="2 3">12B1</strain>
    </source>
</reference>
<accession>A0AB34JB59</accession>
<dbReference type="EMBL" id="JBGBPQ010000010">
    <property type="protein sequence ID" value="KAL1518718.1"/>
    <property type="molecule type" value="Genomic_DNA"/>
</dbReference>
<keyword evidence="1" id="KW-0732">Signal</keyword>
<keyword evidence="3" id="KW-1185">Reference proteome</keyword>
<dbReference type="InterPro" id="IPR008928">
    <property type="entry name" value="6-hairpin_glycosidase_sf"/>
</dbReference>
<organism evidence="2 3">
    <name type="scientific">Prymnesium parvum</name>
    <name type="common">Toxic golden alga</name>
    <dbReference type="NCBI Taxonomy" id="97485"/>
    <lineage>
        <taxon>Eukaryota</taxon>
        <taxon>Haptista</taxon>
        <taxon>Haptophyta</taxon>
        <taxon>Prymnesiophyceae</taxon>
        <taxon>Prymnesiales</taxon>
        <taxon>Prymnesiaceae</taxon>
        <taxon>Prymnesium</taxon>
    </lineage>
</organism>
<name>A0AB34JB59_PRYPA</name>
<protein>
    <submittedName>
        <fullName evidence="2">Uncharacterized protein</fullName>
    </submittedName>
</protein>
<evidence type="ECO:0000256" key="1">
    <source>
        <dbReference type="SAM" id="SignalP"/>
    </source>
</evidence>